<keyword evidence="1" id="KW-0040">ANK repeat</keyword>
<dbReference type="GO" id="GO:1990166">
    <property type="term" value="P:protein localization to site of double-strand break"/>
    <property type="evidence" value="ECO:0007669"/>
    <property type="project" value="TreeGrafter"/>
</dbReference>
<feature type="repeat" description="ANK" evidence="1">
    <location>
        <begin position="36"/>
        <end position="68"/>
    </location>
</feature>
<feature type="non-terminal residue" evidence="2">
    <location>
        <position position="1"/>
    </location>
</feature>
<dbReference type="InterPro" id="IPR042479">
    <property type="entry name" value="Slf1"/>
</dbReference>
<dbReference type="PANTHER" id="PTHR46677:SF1">
    <property type="entry name" value="SMC5-SMC6 COMPLEX LOCALIZATION FACTOR PROTEIN 1"/>
    <property type="match status" value="1"/>
</dbReference>
<comment type="caution">
    <text evidence="2">The sequence shown here is derived from an EMBL/GenBank/DDBJ whole genome shotgun (WGS) entry which is preliminary data.</text>
</comment>
<gene>
    <name evidence="2" type="primary">Slf1</name>
    <name evidence="2" type="ORF">GTO96_0020813</name>
</gene>
<feature type="repeat" description="ANK" evidence="1">
    <location>
        <begin position="70"/>
        <end position="102"/>
    </location>
</feature>
<accession>A0A8X7XE61</accession>
<dbReference type="Gene3D" id="1.25.40.20">
    <property type="entry name" value="Ankyrin repeat-containing domain"/>
    <property type="match status" value="1"/>
</dbReference>
<dbReference type="EMBL" id="JAATIS010001241">
    <property type="protein sequence ID" value="KAG2466536.1"/>
    <property type="molecule type" value="Genomic_DNA"/>
</dbReference>
<protein>
    <submittedName>
        <fullName evidence="2">SLF1 protein</fullName>
    </submittedName>
</protein>
<dbReference type="OrthoDB" id="273147at2759"/>
<dbReference type="Proteomes" id="UP000886611">
    <property type="component" value="Unassembled WGS sequence"/>
</dbReference>
<dbReference type="InterPro" id="IPR036770">
    <property type="entry name" value="Ankyrin_rpt-contain_sf"/>
</dbReference>
<feature type="repeat" description="ANK" evidence="1">
    <location>
        <begin position="2"/>
        <end position="35"/>
    </location>
</feature>
<feature type="non-terminal residue" evidence="2">
    <location>
        <position position="242"/>
    </location>
</feature>
<proteinExistence type="predicted"/>
<evidence type="ECO:0000313" key="2">
    <source>
        <dbReference type="EMBL" id="KAG2466536.1"/>
    </source>
</evidence>
<sequence>MTGETILHKICKRNQSEALVNVLSVPGNDINAKDNAGWTPLHEACNHGSTECVHIMLQLCPELDLLSEVEGMTPLHDALNNGHTDIAKMLLQHGGAVLLEQMDKNGKTPLDYVQKSAAEELLAIVKEPSQSEKPVNTFLIEMGCSLLNSLLTSYLDVYHLLVDRTISSQDSVIYQLKDLVATHTFESIISSWNDPEMIQYAKDLETLLKISIYYKQISPVVKACSGVHSIAFVLLLEFLSCH</sequence>
<dbReference type="GO" id="GO:0035861">
    <property type="term" value="C:site of double-strand break"/>
    <property type="evidence" value="ECO:0007669"/>
    <property type="project" value="TreeGrafter"/>
</dbReference>
<dbReference type="AlphaFoldDB" id="A0A8X7XE61"/>
<evidence type="ECO:0000256" key="1">
    <source>
        <dbReference type="PROSITE-ProRule" id="PRU00023"/>
    </source>
</evidence>
<dbReference type="PANTHER" id="PTHR46677">
    <property type="entry name" value="SMC5-SMC6 COMPLEX LOCALIZATION FACTOR PROTEIN 1"/>
    <property type="match status" value="1"/>
</dbReference>
<evidence type="ECO:0000313" key="3">
    <source>
        <dbReference type="Proteomes" id="UP000886611"/>
    </source>
</evidence>
<keyword evidence="3" id="KW-1185">Reference proteome</keyword>
<dbReference type="SUPFAM" id="SSF48403">
    <property type="entry name" value="Ankyrin repeat"/>
    <property type="match status" value="1"/>
</dbReference>
<dbReference type="GO" id="GO:2000781">
    <property type="term" value="P:positive regulation of double-strand break repair"/>
    <property type="evidence" value="ECO:0007669"/>
    <property type="project" value="InterPro"/>
</dbReference>
<organism evidence="2 3">
    <name type="scientific">Polypterus senegalus</name>
    <name type="common">Senegal bichir</name>
    <dbReference type="NCBI Taxonomy" id="55291"/>
    <lineage>
        <taxon>Eukaryota</taxon>
        <taxon>Metazoa</taxon>
        <taxon>Chordata</taxon>
        <taxon>Craniata</taxon>
        <taxon>Vertebrata</taxon>
        <taxon>Euteleostomi</taxon>
        <taxon>Actinopterygii</taxon>
        <taxon>Polypteriformes</taxon>
        <taxon>Polypteridae</taxon>
        <taxon>Polypterus</taxon>
    </lineage>
</organism>
<name>A0A8X7XE61_POLSE</name>
<dbReference type="SMART" id="SM00248">
    <property type="entry name" value="ANK"/>
    <property type="match status" value="3"/>
</dbReference>
<dbReference type="InterPro" id="IPR002110">
    <property type="entry name" value="Ankyrin_rpt"/>
</dbReference>
<dbReference type="GO" id="GO:0006974">
    <property type="term" value="P:DNA damage response"/>
    <property type="evidence" value="ECO:0007669"/>
    <property type="project" value="TreeGrafter"/>
</dbReference>
<dbReference type="GO" id="GO:0005634">
    <property type="term" value="C:nucleus"/>
    <property type="evidence" value="ECO:0007669"/>
    <property type="project" value="TreeGrafter"/>
</dbReference>
<dbReference type="PROSITE" id="PS50088">
    <property type="entry name" value="ANK_REPEAT"/>
    <property type="match status" value="3"/>
</dbReference>
<dbReference type="Pfam" id="PF12796">
    <property type="entry name" value="Ank_2"/>
    <property type="match status" value="2"/>
</dbReference>
<dbReference type="PROSITE" id="PS50297">
    <property type="entry name" value="ANK_REP_REGION"/>
    <property type="match status" value="1"/>
</dbReference>
<reference evidence="2 3" key="1">
    <citation type="journal article" date="2021" name="Cell">
        <title>Tracing the genetic footprints of vertebrate landing in non-teleost ray-finned fishes.</title>
        <authorList>
            <person name="Bi X."/>
            <person name="Wang K."/>
            <person name="Yang L."/>
            <person name="Pan H."/>
            <person name="Jiang H."/>
            <person name="Wei Q."/>
            <person name="Fang M."/>
            <person name="Yu H."/>
            <person name="Zhu C."/>
            <person name="Cai Y."/>
            <person name="He Y."/>
            <person name="Gan X."/>
            <person name="Zeng H."/>
            <person name="Yu D."/>
            <person name="Zhu Y."/>
            <person name="Jiang H."/>
            <person name="Qiu Q."/>
            <person name="Yang H."/>
            <person name="Zhang Y.E."/>
            <person name="Wang W."/>
            <person name="Zhu M."/>
            <person name="He S."/>
            <person name="Zhang G."/>
        </authorList>
    </citation>
    <scope>NUCLEOTIDE SEQUENCE [LARGE SCALE GENOMIC DNA]</scope>
    <source>
        <strain evidence="2">Bchr_013</strain>
    </source>
</reference>